<dbReference type="EMBL" id="QJKJ01008239">
    <property type="protein sequence ID" value="RDX80374.1"/>
    <property type="molecule type" value="Genomic_DNA"/>
</dbReference>
<evidence type="ECO:0000313" key="2">
    <source>
        <dbReference type="Proteomes" id="UP000257109"/>
    </source>
</evidence>
<comment type="caution">
    <text evidence="1">The sequence shown here is derived from an EMBL/GenBank/DDBJ whole genome shotgun (WGS) entry which is preliminary data.</text>
</comment>
<dbReference type="OrthoDB" id="407598at2759"/>
<sequence length="167" mass="19450">MNVKANALSRRYSLIIILEIKLLGLECLKKLYASDVEFGKAFALCANLANVVAIRELLVNEANEDELIGQFGELKTYKNDIHHICERYIVCRMDKSESSPYSLYTPLPIPTSPWVDIDRAFFRHLIVFKDGQFYPCYKKESKFLRHFCWTLWIKLDTKLLFSTTCDP</sequence>
<gene>
    <name evidence="1" type="ORF">CR513_39080</name>
</gene>
<feature type="non-terminal residue" evidence="1">
    <location>
        <position position="1"/>
    </location>
</feature>
<reference evidence="1" key="1">
    <citation type="submission" date="2018-05" db="EMBL/GenBank/DDBJ databases">
        <title>Draft genome of Mucuna pruriens seed.</title>
        <authorList>
            <person name="Nnadi N.E."/>
            <person name="Vos R."/>
            <person name="Hasami M.H."/>
            <person name="Devisetty U.K."/>
            <person name="Aguiy J.C."/>
        </authorList>
    </citation>
    <scope>NUCLEOTIDE SEQUENCE [LARGE SCALE GENOMIC DNA]</scope>
    <source>
        <strain evidence="1">JCA_2017</strain>
    </source>
</reference>
<dbReference type="PANTHER" id="PTHR35046">
    <property type="entry name" value="ZINC KNUCKLE (CCHC-TYPE) FAMILY PROTEIN"/>
    <property type="match status" value="1"/>
</dbReference>
<dbReference type="AlphaFoldDB" id="A0A371FPV1"/>
<accession>A0A371FPV1</accession>
<keyword evidence="2" id="KW-1185">Reference proteome</keyword>
<evidence type="ECO:0000313" key="1">
    <source>
        <dbReference type="EMBL" id="RDX80374.1"/>
    </source>
</evidence>
<protein>
    <submittedName>
        <fullName evidence="1">Uncharacterized protein</fullName>
    </submittedName>
</protein>
<proteinExistence type="predicted"/>
<organism evidence="1 2">
    <name type="scientific">Mucuna pruriens</name>
    <name type="common">Velvet bean</name>
    <name type="synonym">Dolichos pruriens</name>
    <dbReference type="NCBI Taxonomy" id="157652"/>
    <lineage>
        <taxon>Eukaryota</taxon>
        <taxon>Viridiplantae</taxon>
        <taxon>Streptophyta</taxon>
        <taxon>Embryophyta</taxon>
        <taxon>Tracheophyta</taxon>
        <taxon>Spermatophyta</taxon>
        <taxon>Magnoliopsida</taxon>
        <taxon>eudicotyledons</taxon>
        <taxon>Gunneridae</taxon>
        <taxon>Pentapetalae</taxon>
        <taxon>rosids</taxon>
        <taxon>fabids</taxon>
        <taxon>Fabales</taxon>
        <taxon>Fabaceae</taxon>
        <taxon>Papilionoideae</taxon>
        <taxon>50 kb inversion clade</taxon>
        <taxon>NPAAA clade</taxon>
        <taxon>indigoferoid/millettioid clade</taxon>
        <taxon>Phaseoleae</taxon>
        <taxon>Mucuna</taxon>
    </lineage>
</organism>
<dbReference type="Proteomes" id="UP000257109">
    <property type="component" value="Unassembled WGS sequence"/>
</dbReference>
<dbReference type="PANTHER" id="PTHR35046:SF9">
    <property type="entry name" value="RNA-DIRECTED DNA POLYMERASE"/>
    <property type="match status" value="1"/>
</dbReference>
<name>A0A371FPV1_MUCPR</name>